<dbReference type="AlphaFoldDB" id="A0A6B8NHQ7"/>
<evidence type="ECO:0000256" key="2">
    <source>
        <dbReference type="ARBA" id="ARBA00004613"/>
    </source>
</evidence>
<accession>A0A6B8NHQ7</accession>
<dbReference type="FunFam" id="2.60.40.1520:FF:000001">
    <property type="entry name" value="Hemocyanin subunit 2"/>
    <property type="match status" value="1"/>
</dbReference>
<proteinExistence type="evidence at transcript level"/>
<keyword evidence="5" id="KW-0964">Secreted</keyword>
<dbReference type="InterPro" id="IPR013788">
    <property type="entry name" value="Hemocyanin/hexamerin"/>
</dbReference>
<dbReference type="InterPro" id="IPR037020">
    <property type="entry name" value="Hemocyanin_C_sf"/>
</dbReference>
<evidence type="ECO:0000256" key="6">
    <source>
        <dbReference type="ARBA" id="ARBA00022723"/>
    </source>
</evidence>
<keyword evidence="9" id="KW-0503">Monooxygenase</keyword>
<dbReference type="SUPFAM" id="SSF81296">
    <property type="entry name" value="E set domains"/>
    <property type="match status" value="1"/>
</dbReference>
<keyword evidence="8" id="KW-0186">Copper</keyword>
<organism evidence="14">
    <name type="scientific">Hepialus xiaojinensis</name>
    <dbReference type="NCBI Taxonomy" id="1589740"/>
    <lineage>
        <taxon>Eukaryota</taxon>
        <taxon>Metazoa</taxon>
        <taxon>Ecdysozoa</taxon>
        <taxon>Arthropoda</taxon>
        <taxon>Hexapoda</taxon>
        <taxon>Insecta</taxon>
        <taxon>Pterygota</taxon>
        <taxon>Neoptera</taxon>
        <taxon>Endopterygota</taxon>
        <taxon>Lepidoptera</taxon>
        <taxon>Glossata</taxon>
        <taxon>Exoporia</taxon>
        <taxon>Hepialoidea</taxon>
        <taxon>Hepialidae</taxon>
        <taxon>Hepialus</taxon>
    </lineage>
</organism>
<dbReference type="Gene3D" id="1.10.1280.10">
    <property type="entry name" value="Di-copper center containing domain from catechol oxidase"/>
    <property type="match status" value="1"/>
</dbReference>
<comment type="similarity">
    <text evidence="3">Belongs to the tyrosinase family.</text>
</comment>
<name>A0A6B8NHQ7_9NEOP</name>
<dbReference type="EC" id="1.14.18.1" evidence="4"/>
<dbReference type="Pfam" id="PF03722">
    <property type="entry name" value="Hemocyanin_N"/>
    <property type="match status" value="1"/>
</dbReference>
<dbReference type="Gene3D" id="1.20.1370.10">
    <property type="entry name" value="Hemocyanin, N-terminal domain"/>
    <property type="match status" value="1"/>
</dbReference>
<evidence type="ECO:0000256" key="12">
    <source>
        <dbReference type="ARBA" id="ARBA00048881"/>
    </source>
</evidence>
<dbReference type="Pfam" id="PF00372">
    <property type="entry name" value="Hemocyanin_M"/>
    <property type="match status" value="1"/>
</dbReference>
<dbReference type="GO" id="GO:0005576">
    <property type="term" value="C:extracellular region"/>
    <property type="evidence" value="ECO:0007669"/>
    <property type="project" value="UniProtKB-SubCell"/>
</dbReference>
<evidence type="ECO:0000256" key="8">
    <source>
        <dbReference type="ARBA" id="ARBA00023008"/>
    </source>
</evidence>
<evidence type="ECO:0000256" key="7">
    <source>
        <dbReference type="ARBA" id="ARBA00023002"/>
    </source>
</evidence>
<evidence type="ECO:0000256" key="1">
    <source>
        <dbReference type="ARBA" id="ARBA00001973"/>
    </source>
</evidence>
<dbReference type="InterPro" id="IPR008922">
    <property type="entry name" value="Di-copper_centre_dom_sf"/>
</dbReference>
<evidence type="ECO:0000256" key="11">
    <source>
        <dbReference type="ARBA" id="ARBA00048233"/>
    </source>
</evidence>
<dbReference type="PROSITE" id="PS00209">
    <property type="entry name" value="HEMOCYANIN_1"/>
    <property type="match status" value="1"/>
</dbReference>
<dbReference type="PROSITE" id="PS00498">
    <property type="entry name" value="TYROSINASE_2"/>
    <property type="match status" value="1"/>
</dbReference>
<dbReference type="InterPro" id="IPR000896">
    <property type="entry name" value="Hemocyanin/hexamerin_mid_dom"/>
</dbReference>
<dbReference type="InterPro" id="IPR002227">
    <property type="entry name" value="Tyrosinase_Cu-bd"/>
</dbReference>
<dbReference type="GO" id="GO:0006582">
    <property type="term" value="P:melanin metabolic process"/>
    <property type="evidence" value="ECO:0007669"/>
    <property type="project" value="UniProtKB-ARBA"/>
</dbReference>
<dbReference type="PANTHER" id="PTHR11511:SF4">
    <property type="entry name" value="PHENOLOXIDASE 2-RELATED"/>
    <property type="match status" value="1"/>
</dbReference>
<dbReference type="GO" id="GO:0046872">
    <property type="term" value="F:metal ion binding"/>
    <property type="evidence" value="ECO:0007669"/>
    <property type="project" value="UniProtKB-KW"/>
</dbReference>
<evidence type="ECO:0000259" key="13">
    <source>
        <dbReference type="PROSITE" id="PS00498"/>
    </source>
</evidence>
<comment type="subcellular location">
    <subcellularLocation>
        <location evidence="2">Secreted</location>
    </subcellularLocation>
</comment>
<dbReference type="PANTHER" id="PTHR11511">
    <property type="entry name" value="LARVAL STORAGE PROTEIN/PHENOLOXIDASE"/>
    <property type="match status" value="1"/>
</dbReference>
<comment type="cofactor">
    <cofactor evidence="1">
        <name>Cu(2+)</name>
        <dbReference type="ChEBI" id="CHEBI:29036"/>
    </cofactor>
</comment>
<dbReference type="InterPro" id="IPR005204">
    <property type="entry name" value="Hemocyanin_N"/>
</dbReference>
<dbReference type="EMBL" id="MK069990">
    <property type="protein sequence ID" value="QGP72285.1"/>
    <property type="molecule type" value="mRNA"/>
</dbReference>
<keyword evidence="7" id="KW-0560">Oxidoreductase</keyword>
<dbReference type="Gene3D" id="2.60.40.1520">
    <property type="entry name" value="Hemocyanin, C-terminal domain"/>
    <property type="match status" value="1"/>
</dbReference>
<evidence type="ECO:0000256" key="3">
    <source>
        <dbReference type="ARBA" id="ARBA00009928"/>
    </source>
</evidence>
<dbReference type="SUPFAM" id="SSF48050">
    <property type="entry name" value="Hemocyanin, N-terminal domain"/>
    <property type="match status" value="1"/>
</dbReference>
<protein>
    <recommendedName>
        <fullName evidence="4">tyrosinase</fullName>
        <ecNumber evidence="4">1.14.18.1</ecNumber>
    </recommendedName>
</protein>
<keyword evidence="6" id="KW-0479">Metal-binding</keyword>
<reference evidence="14" key="1">
    <citation type="submission" date="2018-10" db="EMBL/GenBank/DDBJ databases">
        <authorList>
            <person name="Long C.C."/>
        </authorList>
    </citation>
    <scope>NUCLEOTIDE SEQUENCE</scope>
</reference>
<comment type="catalytic activity">
    <reaction evidence="11">
        <text>2 L-dopa + O2 = 2 L-dopaquinone + 2 H2O</text>
        <dbReference type="Rhea" id="RHEA:34287"/>
        <dbReference type="ChEBI" id="CHEBI:15377"/>
        <dbReference type="ChEBI" id="CHEBI:15379"/>
        <dbReference type="ChEBI" id="CHEBI:57504"/>
        <dbReference type="ChEBI" id="CHEBI:57924"/>
        <dbReference type="EC" id="1.14.18.1"/>
    </reaction>
</comment>
<dbReference type="PRINTS" id="PR00187">
    <property type="entry name" value="HAEMOCYANIN"/>
</dbReference>
<dbReference type="InterPro" id="IPR014756">
    <property type="entry name" value="Ig_E-set"/>
</dbReference>
<dbReference type="SUPFAM" id="SSF48056">
    <property type="entry name" value="Di-copper centre-containing domain"/>
    <property type="match status" value="1"/>
</dbReference>
<evidence type="ECO:0000256" key="9">
    <source>
        <dbReference type="ARBA" id="ARBA00023033"/>
    </source>
</evidence>
<evidence type="ECO:0000313" key="14">
    <source>
        <dbReference type="EMBL" id="QGP72285.1"/>
    </source>
</evidence>
<sequence length="689" mass="79312">MADVKRSLQFLFDRPSEPLFTPKGENNAVFVVTQDYLTSDYENIGLQLSSRFGEDASELIPLKEVQNPPDLSVAMELDRKSEFSLFIPKHRDMANSLINSFMGVPQDQLQDLLATCAFVRDKVNPQLYNYALSVALLHRNDTKDIRIPNFAETFPSKFVDSKAFQQAREVAKIIPKTDRTRTPIIIPKDFTATDLDEEHRIAYFREDIGINLHHWHWHLVYPFSTNRELVDKDRRGELFFYMHQQIIARYNCERLCNFLPRVKRFSNFREPIPEAYFPKLDSLTSSRAWPPRRANMKWQDVNREVDSIKMTITDIENDRKNIEDAISLGLAERPDGTMTPLTIDMLGNMVEAGILSINRAKYGDLHNRGHILAAYVHDPDHRFLELFAIMGDTAINMRDPVFYRWHAFIDDLFQRFKSSPAVPPYGRGELNNPGVMVTGISVSDGGSQLNKLNTFWMQSDVDMSRGLDFSDRGTVLVRFSHLNHQPFNYMINVNNTGAAERTTVRIFLSPKNDERNLPWQLADQRVMFIELDRFVTPLQKGAQKITHRSDQSSICIPFESTFRTLKRNQTDETNENVAFNFCGCGWPQHMLIPKGTPQGMPFQLFVMLSNYELDKIEQPPSTAQCQDDASSFCGIKDRLYPDRRAMGFPFDRPSTSAATIDEFLTPNMAVQDITIQFSDMTVQNPRNPQ</sequence>
<dbReference type="GO" id="GO:0004503">
    <property type="term" value="F:tyrosinase activity"/>
    <property type="evidence" value="ECO:0007669"/>
    <property type="project" value="UniProtKB-EC"/>
</dbReference>
<dbReference type="InterPro" id="IPR005203">
    <property type="entry name" value="Hemocyanin_C"/>
</dbReference>
<feature type="domain" description="Tyrosinase copper-binding" evidence="13">
    <location>
        <begin position="399"/>
        <end position="410"/>
    </location>
</feature>
<evidence type="ECO:0000256" key="5">
    <source>
        <dbReference type="ARBA" id="ARBA00022525"/>
    </source>
</evidence>
<dbReference type="Pfam" id="PF03723">
    <property type="entry name" value="Hemocyanin_C"/>
    <property type="match status" value="1"/>
</dbReference>
<evidence type="ECO:0000256" key="10">
    <source>
        <dbReference type="ARBA" id="ARBA00023157"/>
    </source>
</evidence>
<evidence type="ECO:0000256" key="4">
    <source>
        <dbReference type="ARBA" id="ARBA00011906"/>
    </source>
</evidence>
<comment type="catalytic activity">
    <reaction evidence="12">
        <text>L-tyrosine + O2 = L-dopaquinone + H2O</text>
        <dbReference type="Rhea" id="RHEA:18117"/>
        <dbReference type="ChEBI" id="CHEBI:15377"/>
        <dbReference type="ChEBI" id="CHEBI:15379"/>
        <dbReference type="ChEBI" id="CHEBI:57924"/>
        <dbReference type="ChEBI" id="CHEBI:58315"/>
        <dbReference type="EC" id="1.14.18.1"/>
    </reaction>
</comment>
<dbReference type="InterPro" id="IPR036697">
    <property type="entry name" value="Hemocyanin_N_sf"/>
</dbReference>
<keyword evidence="10" id="KW-1015">Disulfide bond</keyword>